<dbReference type="OrthoDB" id="3778270at2"/>
<dbReference type="Proteomes" id="UP000292118">
    <property type="component" value="Chromosome"/>
</dbReference>
<dbReference type="RefSeq" id="WP_129188357.1">
    <property type="nucleotide sequence ID" value="NZ_CP035493.1"/>
</dbReference>
<proteinExistence type="predicted"/>
<keyword evidence="2" id="KW-1185">Reference proteome</keyword>
<dbReference type="NCBIfam" id="TIGR00026">
    <property type="entry name" value="hi_GC_TIGR00026"/>
    <property type="match status" value="1"/>
</dbReference>
<protein>
    <submittedName>
        <fullName evidence="1">Nitroreductase family deazaflavin-dependent oxidoreductase</fullName>
    </submittedName>
</protein>
<dbReference type="Gene3D" id="2.30.110.10">
    <property type="entry name" value="Electron Transport, Fmn-binding Protein, Chain A"/>
    <property type="match status" value="1"/>
</dbReference>
<accession>A0A4P6F3Q4</accession>
<dbReference type="InterPro" id="IPR004378">
    <property type="entry name" value="F420H2_quin_Rdtase"/>
</dbReference>
<dbReference type="KEGG" id="xya:ET471_11175"/>
<gene>
    <name evidence="1" type="ORF">ET471_11175</name>
</gene>
<dbReference type="AlphaFoldDB" id="A0A4P6F3Q4"/>
<evidence type="ECO:0000313" key="1">
    <source>
        <dbReference type="EMBL" id="QAY70520.1"/>
    </source>
</evidence>
<reference evidence="1 2" key="1">
    <citation type="submission" date="2019-01" db="EMBL/GenBank/DDBJ databases">
        <title>Genome sequencing of strain FW10M-9.</title>
        <authorList>
            <person name="Heo J."/>
            <person name="Kim S.-J."/>
            <person name="Kim J.-S."/>
            <person name="Hong S.-B."/>
            <person name="Kwon S.-W."/>
        </authorList>
    </citation>
    <scope>NUCLEOTIDE SEQUENCE [LARGE SCALE GENOMIC DNA]</scope>
    <source>
        <strain evidence="1 2">FW10M-9</strain>
    </source>
</reference>
<dbReference type="EMBL" id="CP035493">
    <property type="protein sequence ID" value="QAY70520.1"/>
    <property type="molecule type" value="Genomic_DNA"/>
</dbReference>
<dbReference type="InterPro" id="IPR012349">
    <property type="entry name" value="Split_barrel_FMN-bd"/>
</dbReference>
<organism evidence="1 2">
    <name type="scientific">Xylanimonas protaetiae</name>
    <dbReference type="NCBI Taxonomy" id="2509457"/>
    <lineage>
        <taxon>Bacteria</taxon>
        <taxon>Bacillati</taxon>
        <taxon>Actinomycetota</taxon>
        <taxon>Actinomycetes</taxon>
        <taxon>Micrococcales</taxon>
        <taxon>Promicromonosporaceae</taxon>
        <taxon>Xylanimonas</taxon>
    </lineage>
</organism>
<dbReference type="GO" id="GO:0016491">
    <property type="term" value="F:oxidoreductase activity"/>
    <property type="evidence" value="ECO:0007669"/>
    <property type="project" value="InterPro"/>
</dbReference>
<sequence>MVINPRIERGARRFNPRMLAFARKVPPFLVLEHVGRKSGKAFQAPLTGFAARDPDSLGVLVVIPLPWGADTDWCRNVRHAGRFAITRRGVRYAVTDLRVVSRAEAVGLGVRAATLLGPLRQEWQFLVGTLHASGSPEL</sequence>
<name>A0A4P6F3Q4_9MICO</name>
<evidence type="ECO:0000313" key="2">
    <source>
        <dbReference type="Proteomes" id="UP000292118"/>
    </source>
</evidence>